<keyword evidence="3" id="KW-1185">Reference proteome</keyword>
<organism evidence="2 3">
    <name type="scientific">Clohesyomyces aquaticus</name>
    <dbReference type="NCBI Taxonomy" id="1231657"/>
    <lineage>
        <taxon>Eukaryota</taxon>
        <taxon>Fungi</taxon>
        <taxon>Dikarya</taxon>
        <taxon>Ascomycota</taxon>
        <taxon>Pezizomycotina</taxon>
        <taxon>Dothideomycetes</taxon>
        <taxon>Pleosporomycetidae</taxon>
        <taxon>Pleosporales</taxon>
        <taxon>Lindgomycetaceae</taxon>
        <taxon>Clohesyomyces</taxon>
    </lineage>
</organism>
<name>A0A1Y1Y4H0_9PLEO</name>
<sequence length="152" mass="17011">MPATYSWSNPVCHYLIIRGTVCASFRFKFVRICDRKASSLYFPPPTSSAYVFISYMVLPPPSWKAAKGRPSHTSPAEQTWNKSDVGRFRGRGVTFAPLADPWPWLVRVGDQRKPPAPNLLSPLSAPHALLIPPSSPLTIIFLILFPAISWYP</sequence>
<keyword evidence="1" id="KW-0472">Membrane</keyword>
<proteinExistence type="predicted"/>
<gene>
    <name evidence="2" type="ORF">BCR34DRAFT_254058</name>
</gene>
<comment type="caution">
    <text evidence="2">The sequence shown here is derived from an EMBL/GenBank/DDBJ whole genome shotgun (WGS) entry which is preliminary data.</text>
</comment>
<evidence type="ECO:0000256" key="1">
    <source>
        <dbReference type="SAM" id="Phobius"/>
    </source>
</evidence>
<keyword evidence="1" id="KW-0812">Transmembrane</keyword>
<accession>A0A1Y1Y4H0</accession>
<dbReference type="Proteomes" id="UP000193144">
    <property type="component" value="Unassembled WGS sequence"/>
</dbReference>
<evidence type="ECO:0000313" key="3">
    <source>
        <dbReference type="Proteomes" id="UP000193144"/>
    </source>
</evidence>
<keyword evidence="1" id="KW-1133">Transmembrane helix</keyword>
<protein>
    <submittedName>
        <fullName evidence="2">Uncharacterized protein</fullName>
    </submittedName>
</protein>
<reference evidence="2 3" key="1">
    <citation type="submission" date="2016-07" db="EMBL/GenBank/DDBJ databases">
        <title>Pervasive Adenine N6-methylation of Active Genes in Fungi.</title>
        <authorList>
            <consortium name="DOE Joint Genome Institute"/>
            <person name="Mondo S.J."/>
            <person name="Dannebaum R.O."/>
            <person name="Kuo R.C."/>
            <person name="Labutti K."/>
            <person name="Haridas S."/>
            <person name="Kuo A."/>
            <person name="Salamov A."/>
            <person name="Ahrendt S.R."/>
            <person name="Lipzen A."/>
            <person name="Sullivan W."/>
            <person name="Andreopoulos W.B."/>
            <person name="Clum A."/>
            <person name="Lindquist E."/>
            <person name="Daum C."/>
            <person name="Ramamoorthy G.K."/>
            <person name="Gryganskyi A."/>
            <person name="Culley D."/>
            <person name="Magnuson J.K."/>
            <person name="James T.Y."/>
            <person name="O'Malley M.A."/>
            <person name="Stajich J.E."/>
            <person name="Spatafora J.W."/>
            <person name="Visel A."/>
            <person name="Grigoriev I.V."/>
        </authorList>
    </citation>
    <scope>NUCLEOTIDE SEQUENCE [LARGE SCALE GENOMIC DNA]</scope>
    <source>
        <strain evidence="2 3">CBS 115471</strain>
    </source>
</reference>
<dbReference type="AlphaFoldDB" id="A0A1Y1Y4H0"/>
<dbReference type="EMBL" id="MCFA01000388">
    <property type="protein sequence ID" value="ORX92494.1"/>
    <property type="molecule type" value="Genomic_DNA"/>
</dbReference>
<evidence type="ECO:0000313" key="2">
    <source>
        <dbReference type="EMBL" id="ORX92494.1"/>
    </source>
</evidence>
<feature type="transmembrane region" description="Helical" evidence="1">
    <location>
        <begin position="129"/>
        <end position="151"/>
    </location>
</feature>